<keyword evidence="3" id="KW-1185">Reference proteome</keyword>
<evidence type="ECO:0000313" key="2">
    <source>
        <dbReference type="EMBL" id="KAJ7751785.1"/>
    </source>
</evidence>
<dbReference type="Proteomes" id="UP001215280">
    <property type="component" value="Unassembled WGS sequence"/>
</dbReference>
<dbReference type="InterPro" id="IPR024983">
    <property type="entry name" value="CHAT_dom"/>
</dbReference>
<feature type="non-terminal residue" evidence="2">
    <location>
        <position position="309"/>
    </location>
</feature>
<gene>
    <name evidence="2" type="ORF">DFH07DRAFT_1032256</name>
</gene>
<protein>
    <submittedName>
        <fullName evidence="2">CHAT domain-containing protein</fullName>
    </submittedName>
</protein>
<proteinExistence type="predicted"/>
<sequence length="309" mass="34652">LEQLLNRCNARTRGDSVSTRLFSHREGFRYWKIEECFSELLTWLWDNVVDPAYQVLASHGIHSGRLWWLPTGSFTGLPLHACSPTNQFIHSYTSTLGSLLEARIVRTASVPYKVGVVGVTHTGPGNSYYLKGVELEVEKISSVIMEPNLECLEGEQATPDAVKNLLQNCSWVHLACHGKQNLREPIKTHLSLYNGMLELETILQMPLSNPEFVFLAACQTAMGDVDLVNESFHLGGGFIAAGFRGAIGMLWPMNDEDGPLVAETFYSHLFQDGKRPQVTDAAEALHLAVRKLREKKVPYERWIPFIHMG</sequence>
<reference evidence="2" key="1">
    <citation type="submission" date="2023-03" db="EMBL/GenBank/DDBJ databases">
        <title>Massive genome expansion in bonnet fungi (Mycena s.s.) driven by repeated elements and novel gene families across ecological guilds.</title>
        <authorList>
            <consortium name="Lawrence Berkeley National Laboratory"/>
            <person name="Harder C.B."/>
            <person name="Miyauchi S."/>
            <person name="Viragh M."/>
            <person name="Kuo A."/>
            <person name="Thoen E."/>
            <person name="Andreopoulos B."/>
            <person name="Lu D."/>
            <person name="Skrede I."/>
            <person name="Drula E."/>
            <person name="Henrissat B."/>
            <person name="Morin E."/>
            <person name="Kohler A."/>
            <person name="Barry K."/>
            <person name="LaButti K."/>
            <person name="Morin E."/>
            <person name="Salamov A."/>
            <person name="Lipzen A."/>
            <person name="Mereny Z."/>
            <person name="Hegedus B."/>
            <person name="Baldrian P."/>
            <person name="Stursova M."/>
            <person name="Weitz H."/>
            <person name="Taylor A."/>
            <person name="Grigoriev I.V."/>
            <person name="Nagy L.G."/>
            <person name="Martin F."/>
            <person name="Kauserud H."/>
        </authorList>
    </citation>
    <scope>NUCLEOTIDE SEQUENCE</scope>
    <source>
        <strain evidence="2">CBHHK188m</strain>
    </source>
</reference>
<feature type="domain" description="CHAT" evidence="1">
    <location>
        <begin position="39"/>
        <end position="309"/>
    </location>
</feature>
<comment type="caution">
    <text evidence="2">The sequence shown here is derived from an EMBL/GenBank/DDBJ whole genome shotgun (WGS) entry which is preliminary data.</text>
</comment>
<name>A0AAD7IW65_9AGAR</name>
<evidence type="ECO:0000259" key="1">
    <source>
        <dbReference type="Pfam" id="PF12770"/>
    </source>
</evidence>
<dbReference type="AlphaFoldDB" id="A0AAD7IW65"/>
<accession>A0AAD7IW65</accession>
<dbReference type="Pfam" id="PF12770">
    <property type="entry name" value="CHAT"/>
    <property type="match status" value="1"/>
</dbReference>
<evidence type="ECO:0000313" key="3">
    <source>
        <dbReference type="Proteomes" id="UP001215280"/>
    </source>
</evidence>
<feature type="non-terminal residue" evidence="2">
    <location>
        <position position="1"/>
    </location>
</feature>
<organism evidence="2 3">
    <name type="scientific">Mycena maculata</name>
    <dbReference type="NCBI Taxonomy" id="230809"/>
    <lineage>
        <taxon>Eukaryota</taxon>
        <taxon>Fungi</taxon>
        <taxon>Dikarya</taxon>
        <taxon>Basidiomycota</taxon>
        <taxon>Agaricomycotina</taxon>
        <taxon>Agaricomycetes</taxon>
        <taxon>Agaricomycetidae</taxon>
        <taxon>Agaricales</taxon>
        <taxon>Marasmiineae</taxon>
        <taxon>Mycenaceae</taxon>
        <taxon>Mycena</taxon>
    </lineage>
</organism>
<dbReference type="EMBL" id="JARJLG010000077">
    <property type="protein sequence ID" value="KAJ7751785.1"/>
    <property type="molecule type" value="Genomic_DNA"/>
</dbReference>